<dbReference type="EMBL" id="JAAGXA010000001">
    <property type="protein sequence ID" value="NEN77229.1"/>
    <property type="molecule type" value="Genomic_DNA"/>
</dbReference>
<comment type="caution">
    <text evidence="1">The sequence shown here is derived from an EMBL/GenBank/DDBJ whole genome shotgun (WGS) entry which is preliminary data.</text>
</comment>
<organism evidence="1 2">
    <name type="scientific">Nocardioides zeae</name>
    <dbReference type="NCBI Taxonomy" id="1457234"/>
    <lineage>
        <taxon>Bacteria</taxon>
        <taxon>Bacillati</taxon>
        <taxon>Actinomycetota</taxon>
        <taxon>Actinomycetes</taxon>
        <taxon>Propionibacteriales</taxon>
        <taxon>Nocardioidaceae</taxon>
        <taxon>Nocardioides</taxon>
    </lineage>
</organism>
<evidence type="ECO:0000313" key="2">
    <source>
        <dbReference type="Proteomes" id="UP000468687"/>
    </source>
</evidence>
<dbReference type="Proteomes" id="UP000468687">
    <property type="component" value="Unassembled WGS sequence"/>
</dbReference>
<dbReference type="RefSeq" id="WP_163770541.1">
    <property type="nucleotide sequence ID" value="NZ_JAAGXA010000001.1"/>
</dbReference>
<protein>
    <submittedName>
        <fullName evidence="1">Uncharacterized protein</fullName>
    </submittedName>
</protein>
<name>A0A6P0HER3_9ACTN</name>
<accession>A0A6P0HER3</accession>
<sequence length="125" mass="12896">MSNVHLPRSVVAVGALVCVGGGYLLGVVVTAEPSELARAEVVSFAPGTNELCLRGSDLVDLPGAAGDDVRGEGDDAELCGYWMRPENAGTPRPGDAFELTVRLTDDPPSGVRGSANVLIYGDLVD</sequence>
<proteinExistence type="predicted"/>
<gene>
    <name evidence="1" type="ORF">G3T38_02940</name>
</gene>
<reference evidence="1 2" key="1">
    <citation type="journal article" date="2014" name="Int. J. Syst. Evol. Microbiol.">
        <title>Nocardioides zeae sp. nov., isolated from the stem of Zea mays.</title>
        <authorList>
            <person name="Glaeser S.P."/>
            <person name="McInroy J.A."/>
            <person name="Busse H.J."/>
            <person name="Kampfer P."/>
        </authorList>
    </citation>
    <scope>NUCLEOTIDE SEQUENCE [LARGE SCALE GENOMIC DNA]</scope>
    <source>
        <strain evidence="1 2">JCM 30728</strain>
    </source>
</reference>
<dbReference type="AlphaFoldDB" id="A0A6P0HER3"/>
<keyword evidence="2" id="KW-1185">Reference proteome</keyword>
<evidence type="ECO:0000313" key="1">
    <source>
        <dbReference type="EMBL" id="NEN77229.1"/>
    </source>
</evidence>